<evidence type="ECO:0000256" key="1">
    <source>
        <dbReference type="SAM" id="Phobius"/>
    </source>
</evidence>
<dbReference type="RefSeq" id="WP_251779803.1">
    <property type="nucleotide sequence ID" value="NZ_JAMKFE010000011.1"/>
</dbReference>
<dbReference type="Pfam" id="PF04367">
    <property type="entry name" value="DUF502"/>
    <property type="match status" value="1"/>
</dbReference>
<proteinExistence type="predicted"/>
<protein>
    <submittedName>
        <fullName evidence="2">DUF502 domain-containing protein</fullName>
    </submittedName>
</protein>
<dbReference type="PANTHER" id="PTHR31876:SF26">
    <property type="entry name" value="PROTEIN LIKE COV 2"/>
    <property type="match status" value="1"/>
</dbReference>
<keyword evidence="1" id="KW-0472">Membrane</keyword>
<feature type="transmembrane region" description="Helical" evidence="1">
    <location>
        <begin position="58"/>
        <end position="81"/>
    </location>
</feature>
<dbReference type="PANTHER" id="PTHR31876">
    <property type="entry name" value="COV-LIKE PROTEIN 1"/>
    <property type="match status" value="1"/>
</dbReference>
<feature type="transmembrane region" description="Helical" evidence="1">
    <location>
        <begin position="12"/>
        <end position="38"/>
    </location>
</feature>
<dbReference type="EMBL" id="JAMKFE010000011">
    <property type="protein sequence ID" value="MCM5681317.1"/>
    <property type="molecule type" value="Genomic_DNA"/>
</dbReference>
<accession>A0ABT0YSQ4</accession>
<dbReference type="InterPro" id="IPR007462">
    <property type="entry name" value="COV1-like"/>
</dbReference>
<reference evidence="2" key="1">
    <citation type="submission" date="2022-05" db="EMBL/GenBank/DDBJ databases">
        <title>Schlegelella sp. nov., isolated from mangrove soil.</title>
        <authorList>
            <person name="Liu Y."/>
            <person name="Ge X."/>
            <person name="Liu W."/>
        </authorList>
    </citation>
    <scope>NUCLEOTIDE SEQUENCE</scope>
    <source>
        <strain evidence="2">S2-27</strain>
    </source>
</reference>
<sequence length="223" mass="24682">MRTYIITGLLVWLPLAITVWVLLWVVGLLDGVFIWMMSAAQAITPETLHPALERLAKIPGLGVLLMLIGMFLTGLFVANIFGQWWLKQWDRLLSSIPIVKSIYSSVKQVSDTLFSSSGNAFREAVLIQYPRHGAWTIAFVTGRPGGEVGEHLHPEDYLSVYVPTTPNPTSGFFLMLPRADVVELKMSVDEALKYIISMGVVAPPAILDSQARPLVELPRNPQG</sequence>
<evidence type="ECO:0000313" key="3">
    <source>
        <dbReference type="Proteomes" id="UP001165541"/>
    </source>
</evidence>
<keyword evidence="1" id="KW-1133">Transmembrane helix</keyword>
<evidence type="ECO:0000313" key="2">
    <source>
        <dbReference type="EMBL" id="MCM5681317.1"/>
    </source>
</evidence>
<keyword evidence="1" id="KW-0812">Transmembrane</keyword>
<gene>
    <name evidence="2" type="ORF">M8A51_17460</name>
</gene>
<comment type="caution">
    <text evidence="2">The sequence shown here is derived from an EMBL/GenBank/DDBJ whole genome shotgun (WGS) entry which is preliminary data.</text>
</comment>
<organism evidence="2 3">
    <name type="scientific">Caldimonas mangrovi</name>
    <dbReference type="NCBI Taxonomy" id="2944811"/>
    <lineage>
        <taxon>Bacteria</taxon>
        <taxon>Pseudomonadati</taxon>
        <taxon>Pseudomonadota</taxon>
        <taxon>Betaproteobacteria</taxon>
        <taxon>Burkholderiales</taxon>
        <taxon>Sphaerotilaceae</taxon>
        <taxon>Caldimonas</taxon>
    </lineage>
</organism>
<keyword evidence="3" id="KW-1185">Reference proteome</keyword>
<dbReference type="Proteomes" id="UP001165541">
    <property type="component" value="Unassembled WGS sequence"/>
</dbReference>
<name>A0ABT0YSQ4_9BURK</name>